<protein>
    <recommendedName>
        <fullName evidence="5">DinB-like domain-containing protein</fullName>
    </recommendedName>
</protein>
<proteinExistence type="inferred from homology"/>
<dbReference type="SUPFAM" id="SSF109854">
    <property type="entry name" value="DinB/YfiT-like putative metalloenzymes"/>
    <property type="match status" value="1"/>
</dbReference>
<evidence type="ECO:0000256" key="1">
    <source>
        <dbReference type="ARBA" id="ARBA00008635"/>
    </source>
</evidence>
<comment type="caution">
    <text evidence="3">The sequence shown here is derived from an EMBL/GenBank/DDBJ whole genome shotgun (WGS) entry which is preliminary data.</text>
</comment>
<dbReference type="InterPro" id="IPR034660">
    <property type="entry name" value="DinB/YfiT-like"/>
</dbReference>
<dbReference type="EMBL" id="JOJP01000001">
    <property type="protein sequence ID" value="KEI69758.1"/>
    <property type="molecule type" value="Genomic_DNA"/>
</dbReference>
<dbReference type="Pfam" id="PF05163">
    <property type="entry name" value="DinB"/>
    <property type="match status" value="1"/>
</dbReference>
<dbReference type="AlphaFoldDB" id="A0A081K6I2"/>
<organism evidence="3 4">
    <name type="scientific">Endozoicomonas elysicola</name>
    <dbReference type="NCBI Taxonomy" id="305900"/>
    <lineage>
        <taxon>Bacteria</taxon>
        <taxon>Pseudomonadati</taxon>
        <taxon>Pseudomonadota</taxon>
        <taxon>Gammaproteobacteria</taxon>
        <taxon>Oceanospirillales</taxon>
        <taxon>Endozoicomonadaceae</taxon>
        <taxon>Endozoicomonas</taxon>
    </lineage>
</organism>
<reference evidence="3 4" key="1">
    <citation type="submission" date="2014-06" db="EMBL/GenBank/DDBJ databases">
        <title>Whole Genome Sequences of Three Symbiotic Endozoicomonas Bacteria.</title>
        <authorList>
            <person name="Neave M.J."/>
            <person name="Apprill A."/>
            <person name="Voolstra C.R."/>
        </authorList>
    </citation>
    <scope>NUCLEOTIDE SEQUENCE [LARGE SCALE GENOMIC DNA]</scope>
    <source>
        <strain evidence="3 4">DSM 22380</strain>
    </source>
</reference>
<dbReference type="GO" id="GO:0046872">
    <property type="term" value="F:metal ion binding"/>
    <property type="evidence" value="ECO:0007669"/>
    <property type="project" value="UniProtKB-KW"/>
</dbReference>
<keyword evidence="2" id="KW-0479">Metal-binding</keyword>
<evidence type="ECO:0000313" key="3">
    <source>
        <dbReference type="EMBL" id="KEI69758.1"/>
    </source>
</evidence>
<sequence>MSLQSVCQCNEQLLSELIQALKTLSSSSYQEEVLTDNSQTIGAHVRHIIEFYQCFFSGLESKQINYDERKRDTEYEVNLASALRTLLNITHQLSSLANTPSASINLAFSATIDTNGSTVSLESSLVRELLFLQSHTTHHMALINLLFQVAGNEPPKDLGVATSTLIYRNQQVMPSD</sequence>
<evidence type="ECO:0000256" key="2">
    <source>
        <dbReference type="ARBA" id="ARBA00022723"/>
    </source>
</evidence>
<evidence type="ECO:0008006" key="5">
    <source>
        <dbReference type="Google" id="ProtNLM"/>
    </source>
</evidence>
<dbReference type="Proteomes" id="UP000027997">
    <property type="component" value="Unassembled WGS sequence"/>
</dbReference>
<dbReference type="PANTHER" id="PTHR39473:SF1">
    <property type="entry name" value="DINB-LIKE DOMAIN-CONTAINING PROTEIN"/>
    <property type="match status" value="1"/>
</dbReference>
<name>A0A081K6I2_9GAMM</name>
<evidence type="ECO:0000313" key="4">
    <source>
        <dbReference type="Proteomes" id="UP000027997"/>
    </source>
</evidence>
<accession>A0A081K6I2</accession>
<keyword evidence="4" id="KW-1185">Reference proteome</keyword>
<dbReference type="Gene3D" id="1.20.120.450">
    <property type="entry name" value="dinb family like domain"/>
    <property type="match status" value="1"/>
</dbReference>
<dbReference type="eggNOG" id="COG2318">
    <property type="taxonomic scope" value="Bacteria"/>
</dbReference>
<dbReference type="InterPro" id="IPR007837">
    <property type="entry name" value="DinB"/>
</dbReference>
<gene>
    <name evidence="3" type="ORF">GV64_02495</name>
</gene>
<comment type="similarity">
    <text evidence="1">Belongs to the DinB family.</text>
</comment>
<dbReference type="PANTHER" id="PTHR39473">
    <property type="match status" value="1"/>
</dbReference>
<dbReference type="STRING" id="305900.GV64_02495"/>
<dbReference type="RefSeq" id="WP_034843951.1">
    <property type="nucleotide sequence ID" value="NZ_JOJP01000001.1"/>
</dbReference>